<evidence type="ECO:0000313" key="1">
    <source>
        <dbReference type="EMBL" id="KAJ3557233.1"/>
    </source>
</evidence>
<protein>
    <submittedName>
        <fullName evidence="1">Uncharacterized protein</fullName>
    </submittedName>
</protein>
<comment type="caution">
    <text evidence="1">The sequence shown here is derived from an EMBL/GenBank/DDBJ whole genome shotgun (WGS) entry which is preliminary data.</text>
</comment>
<keyword evidence="2" id="KW-1185">Reference proteome</keyword>
<reference evidence="1" key="1">
    <citation type="submission" date="2022-07" db="EMBL/GenBank/DDBJ databases">
        <title>Genome Sequence of Phlebia brevispora.</title>
        <authorList>
            <person name="Buettner E."/>
        </authorList>
    </citation>
    <scope>NUCLEOTIDE SEQUENCE</scope>
    <source>
        <strain evidence="1">MPL23</strain>
    </source>
</reference>
<dbReference type="EMBL" id="JANHOG010000175">
    <property type="protein sequence ID" value="KAJ3557233.1"/>
    <property type="molecule type" value="Genomic_DNA"/>
</dbReference>
<sequence length="252" mass="27970">MSSTMSDSDEEAGKRPVYRATRSTDQMSSTSTTPNQAIRALSPPSSTNVMSFNMNPYAQGGWSRQSQQNWGTAPSVFGALPSLPVSTSVPRSMQPDSVTFQFTNFNTTILNCSVLGPQSRVAYRIVTESTTPSCTIWKDNESRNIAMVQWQPNATLEIRGVTPRQRIRDWLRLSPDQSQRTMEVRGVNYAWAPIDSFICLYRTQTSAPKVLARIARAPSMVLLELTQEALQLSLLEPCLVATVLFVCGHNID</sequence>
<evidence type="ECO:0000313" key="2">
    <source>
        <dbReference type="Proteomes" id="UP001148662"/>
    </source>
</evidence>
<name>A0ACC1TB76_9APHY</name>
<dbReference type="Proteomes" id="UP001148662">
    <property type="component" value="Unassembled WGS sequence"/>
</dbReference>
<organism evidence="1 2">
    <name type="scientific">Phlebia brevispora</name>
    <dbReference type="NCBI Taxonomy" id="194682"/>
    <lineage>
        <taxon>Eukaryota</taxon>
        <taxon>Fungi</taxon>
        <taxon>Dikarya</taxon>
        <taxon>Basidiomycota</taxon>
        <taxon>Agaricomycotina</taxon>
        <taxon>Agaricomycetes</taxon>
        <taxon>Polyporales</taxon>
        <taxon>Meruliaceae</taxon>
        <taxon>Phlebia</taxon>
    </lineage>
</organism>
<proteinExistence type="predicted"/>
<accession>A0ACC1TB76</accession>
<gene>
    <name evidence="1" type="ORF">NM688_g1583</name>
</gene>